<dbReference type="InterPro" id="IPR031303">
    <property type="entry name" value="C5_meth_CS"/>
</dbReference>
<organism evidence="9 10">
    <name type="scientific">Acinetobacter chinensis</name>
    <dbReference type="NCBI Taxonomy" id="2004650"/>
    <lineage>
        <taxon>Bacteria</taxon>
        <taxon>Pseudomonadati</taxon>
        <taxon>Pseudomonadota</taxon>
        <taxon>Gammaproteobacteria</taxon>
        <taxon>Moraxellales</taxon>
        <taxon>Moraxellaceae</taxon>
        <taxon>Acinetobacter</taxon>
    </lineage>
</organism>
<dbReference type="InterPro" id="IPR001525">
    <property type="entry name" value="C5_MeTfrase"/>
</dbReference>
<evidence type="ECO:0000256" key="4">
    <source>
        <dbReference type="ARBA" id="ARBA00022747"/>
    </source>
</evidence>
<name>A0ABU3WBA6_9GAMM</name>
<comment type="similarity">
    <text evidence="6 7">Belongs to the class I-like SAM-binding methyltransferase superfamily. C5-methyltransferase family.</text>
</comment>
<feature type="active site" evidence="6">
    <location>
        <position position="126"/>
    </location>
</feature>
<protein>
    <recommendedName>
        <fullName evidence="8">Cytosine-specific methyltransferase</fullName>
        <ecNumber evidence="8">2.1.1.37</ecNumber>
    </recommendedName>
</protein>
<evidence type="ECO:0000256" key="5">
    <source>
        <dbReference type="ARBA" id="ARBA00047422"/>
    </source>
</evidence>
<dbReference type="RefSeq" id="WP_317081158.1">
    <property type="nucleotide sequence ID" value="NZ_JASVDY010000001.1"/>
</dbReference>
<evidence type="ECO:0000313" key="9">
    <source>
        <dbReference type="EMBL" id="MDV2467501.1"/>
    </source>
</evidence>
<dbReference type="PANTHER" id="PTHR10629:SF52">
    <property type="entry name" value="DNA (CYTOSINE-5)-METHYLTRANSFERASE 1"/>
    <property type="match status" value="1"/>
</dbReference>
<dbReference type="Gene3D" id="3.90.120.10">
    <property type="entry name" value="DNA Methylase, subunit A, domain 2"/>
    <property type="match status" value="1"/>
</dbReference>
<dbReference type="InterPro" id="IPR050390">
    <property type="entry name" value="C5-Methyltransferase"/>
</dbReference>
<evidence type="ECO:0000256" key="6">
    <source>
        <dbReference type="PROSITE-ProRule" id="PRU01016"/>
    </source>
</evidence>
<dbReference type="PROSITE" id="PS00094">
    <property type="entry name" value="C5_MTASE_1"/>
    <property type="match status" value="1"/>
</dbReference>
<dbReference type="EMBL" id="JASVDY010000001">
    <property type="protein sequence ID" value="MDV2467501.1"/>
    <property type="molecule type" value="Genomic_DNA"/>
</dbReference>
<dbReference type="NCBIfam" id="TIGR00675">
    <property type="entry name" value="dcm"/>
    <property type="match status" value="1"/>
</dbReference>
<keyword evidence="10" id="KW-1185">Reference proteome</keyword>
<dbReference type="Proteomes" id="UP001278188">
    <property type="component" value="Unassembled WGS sequence"/>
</dbReference>
<evidence type="ECO:0000256" key="8">
    <source>
        <dbReference type="RuleBase" id="RU000417"/>
    </source>
</evidence>
<keyword evidence="3 6" id="KW-0949">S-adenosyl-L-methionine</keyword>
<dbReference type="Gene3D" id="3.40.50.150">
    <property type="entry name" value="Vaccinia Virus protein VP39"/>
    <property type="match status" value="1"/>
</dbReference>
<evidence type="ECO:0000256" key="1">
    <source>
        <dbReference type="ARBA" id="ARBA00022603"/>
    </source>
</evidence>
<evidence type="ECO:0000256" key="3">
    <source>
        <dbReference type="ARBA" id="ARBA00022691"/>
    </source>
</evidence>
<gene>
    <name evidence="9" type="ORF">QR674_00660</name>
</gene>
<evidence type="ECO:0000256" key="2">
    <source>
        <dbReference type="ARBA" id="ARBA00022679"/>
    </source>
</evidence>
<comment type="catalytic activity">
    <reaction evidence="5 8">
        <text>a 2'-deoxycytidine in DNA + S-adenosyl-L-methionine = a 5-methyl-2'-deoxycytidine in DNA + S-adenosyl-L-homocysteine + H(+)</text>
        <dbReference type="Rhea" id="RHEA:13681"/>
        <dbReference type="Rhea" id="RHEA-COMP:11369"/>
        <dbReference type="Rhea" id="RHEA-COMP:11370"/>
        <dbReference type="ChEBI" id="CHEBI:15378"/>
        <dbReference type="ChEBI" id="CHEBI:57856"/>
        <dbReference type="ChEBI" id="CHEBI:59789"/>
        <dbReference type="ChEBI" id="CHEBI:85452"/>
        <dbReference type="ChEBI" id="CHEBI:85454"/>
        <dbReference type="EC" id="2.1.1.37"/>
    </reaction>
</comment>
<evidence type="ECO:0000313" key="10">
    <source>
        <dbReference type="Proteomes" id="UP001278188"/>
    </source>
</evidence>
<reference evidence="9 10" key="1">
    <citation type="submission" date="2023-06" db="EMBL/GenBank/DDBJ databases">
        <title>Genomic Analysis of Acinetobacter Strains Recovered from South Australian Aquatic Samples provides Insights into the Circulation of Antibiotic Resistance determinants in the Environment.</title>
        <authorList>
            <person name="Tobin L."/>
            <person name="Jarocki V.M."/>
            <person name="Kenyon J."/>
            <person name="Drigo B."/>
            <person name="Donner E."/>
            <person name="Djordjevic S.P."/>
            <person name="Hamidian M."/>
        </authorList>
    </citation>
    <scope>NUCLEOTIDE SEQUENCE [LARGE SCALE GENOMIC DNA]</scope>
    <source>
        <strain evidence="9 10">SAAc652</strain>
    </source>
</reference>
<sequence>MPLIKDIKFGMQKLSYIDLFAGCGGLSEGFAQSGLFDGIAHVEWELPMVNTLRNRLVEKWGYAAENAKKSVIHFDIQKSDELLNGKWSEESRAIFGQSNHEDVMAQGLHGLVQGRSVDVVIGGPPCQAYSIAGRAQDKNSMKDDYRNYLFESFVKVVDAFQPKLFVFENVPGILSAKPGDKPVIERIFEAFSEIGYEIKAPEKLKEAQYTASDFGVPQKRNRIIIIGVRKDTGIDLETVYQAVDAEKTHEIKTVRDAIAGLPAFYPLKEVSRATGRKVSHQGTGTAVPLHQPRYHNADDIQIFQQWVGKNMNRLPNEEKISFYNQLKGKTSRHAKYRSLDWDLPSPTIVAHLYKDGLMFIHPDAEQARSITVREAALLQSFPQDYTFCGSSGYCYKMIGNAVPPLMAEKIATGISKFLGTSI</sequence>
<dbReference type="GO" id="GO:0032259">
    <property type="term" value="P:methylation"/>
    <property type="evidence" value="ECO:0007669"/>
    <property type="project" value="UniProtKB-KW"/>
</dbReference>
<dbReference type="InterPro" id="IPR029063">
    <property type="entry name" value="SAM-dependent_MTases_sf"/>
</dbReference>
<proteinExistence type="inferred from homology"/>
<dbReference type="Pfam" id="PF00145">
    <property type="entry name" value="DNA_methylase"/>
    <property type="match status" value="1"/>
</dbReference>
<dbReference type="PROSITE" id="PS00095">
    <property type="entry name" value="C5_MTASE_2"/>
    <property type="match status" value="1"/>
</dbReference>
<dbReference type="GO" id="GO:0003886">
    <property type="term" value="F:DNA (cytosine-5-)-methyltransferase activity"/>
    <property type="evidence" value="ECO:0007669"/>
    <property type="project" value="UniProtKB-EC"/>
</dbReference>
<keyword evidence="1 6" id="KW-0489">Methyltransferase</keyword>
<evidence type="ECO:0000256" key="7">
    <source>
        <dbReference type="RuleBase" id="RU000416"/>
    </source>
</evidence>
<dbReference type="PANTHER" id="PTHR10629">
    <property type="entry name" value="CYTOSINE-SPECIFIC METHYLTRANSFERASE"/>
    <property type="match status" value="1"/>
</dbReference>
<dbReference type="PRINTS" id="PR00105">
    <property type="entry name" value="C5METTRFRASE"/>
</dbReference>
<keyword evidence="2 6" id="KW-0808">Transferase</keyword>
<accession>A0ABU3WBA6</accession>
<keyword evidence="4" id="KW-0680">Restriction system</keyword>
<dbReference type="PROSITE" id="PS51679">
    <property type="entry name" value="SAM_MT_C5"/>
    <property type="match status" value="1"/>
</dbReference>
<dbReference type="InterPro" id="IPR018117">
    <property type="entry name" value="C5_DNA_meth_AS"/>
</dbReference>
<dbReference type="EC" id="2.1.1.37" evidence="8"/>
<comment type="caution">
    <text evidence="9">The sequence shown here is derived from an EMBL/GenBank/DDBJ whole genome shotgun (WGS) entry which is preliminary data.</text>
</comment>
<dbReference type="SUPFAM" id="SSF53335">
    <property type="entry name" value="S-adenosyl-L-methionine-dependent methyltransferases"/>
    <property type="match status" value="1"/>
</dbReference>